<organism evidence="1 2">
    <name type="scientific">Nocardiopsis algeriensis</name>
    <dbReference type="NCBI Taxonomy" id="1478215"/>
    <lineage>
        <taxon>Bacteria</taxon>
        <taxon>Bacillati</taxon>
        <taxon>Actinomycetota</taxon>
        <taxon>Actinomycetes</taxon>
        <taxon>Streptosporangiales</taxon>
        <taxon>Nocardiopsidaceae</taxon>
        <taxon>Nocardiopsis</taxon>
    </lineage>
</organism>
<keyword evidence="2" id="KW-1185">Reference proteome</keyword>
<accession>A0A841ILL2</accession>
<dbReference type="AlphaFoldDB" id="A0A841ILL2"/>
<sequence length="156" mass="16510">MSMPFRVSDLPLRLITGAFILNSGLNKRGADEEAAAGMHGMAANAYPFLGKVDPVTFVKVLSASEIALGAALMLPVVPSRLAGAGLTAFGGALTGLYLRTPGMHEEGGVRPTEEGTGLAKDSWLLGAGLSLVLSGCAQEWKHQLKQRRRKMRKQAH</sequence>
<dbReference type="EMBL" id="JACHJO010000004">
    <property type="protein sequence ID" value="MBB6119699.1"/>
    <property type="molecule type" value="Genomic_DNA"/>
</dbReference>
<name>A0A841ILL2_9ACTN</name>
<gene>
    <name evidence="1" type="ORF">FHS13_001648</name>
</gene>
<evidence type="ECO:0000313" key="2">
    <source>
        <dbReference type="Proteomes" id="UP000536604"/>
    </source>
</evidence>
<evidence type="ECO:0000313" key="1">
    <source>
        <dbReference type="EMBL" id="MBB6119699.1"/>
    </source>
</evidence>
<protein>
    <recommendedName>
        <fullName evidence="3">DoxX family membrane protein</fullName>
    </recommendedName>
</protein>
<reference evidence="1 2" key="1">
    <citation type="submission" date="2020-08" db="EMBL/GenBank/DDBJ databases">
        <title>Genomic Encyclopedia of Type Strains, Phase III (KMG-III): the genomes of soil and plant-associated and newly described type strains.</title>
        <authorList>
            <person name="Whitman W."/>
        </authorList>
    </citation>
    <scope>NUCLEOTIDE SEQUENCE [LARGE SCALE GENOMIC DNA]</scope>
    <source>
        <strain evidence="1 2">CECT 8712</strain>
    </source>
</reference>
<dbReference type="RefSeq" id="WP_184290023.1">
    <property type="nucleotide sequence ID" value="NZ_JACHJO010000004.1"/>
</dbReference>
<proteinExistence type="predicted"/>
<comment type="caution">
    <text evidence="1">The sequence shown here is derived from an EMBL/GenBank/DDBJ whole genome shotgun (WGS) entry which is preliminary data.</text>
</comment>
<dbReference type="Proteomes" id="UP000536604">
    <property type="component" value="Unassembled WGS sequence"/>
</dbReference>
<evidence type="ECO:0008006" key="3">
    <source>
        <dbReference type="Google" id="ProtNLM"/>
    </source>
</evidence>